<keyword evidence="1" id="KW-0812">Transmembrane</keyword>
<organism evidence="2 3">
    <name type="scientific">Petrolisthes manimaculis</name>
    <dbReference type="NCBI Taxonomy" id="1843537"/>
    <lineage>
        <taxon>Eukaryota</taxon>
        <taxon>Metazoa</taxon>
        <taxon>Ecdysozoa</taxon>
        <taxon>Arthropoda</taxon>
        <taxon>Crustacea</taxon>
        <taxon>Multicrustacea</taxon>
        <taxon>Malacostraca</taxon>
        <taxon>Eumalacostraca</taxon>
        <taxon>Eucarida</taxon>
        <taxon>Decapoda</taxon>
        <taxon>Pleocyemata</taxon>
        <taxon>Anomura</taxon>
        <taxon>Galatheoidea</taxon>
        <taxon>Porcellanidae</taxon>
        <taxon>Petrolisthes</taxon>
    </lineage>
</organism>
<evidence type="ECO:0000256" key="1">
    <source>
        <dbReference type="SAM" id="Phobius"/>
    </source>
</evidence>
<gene>
    <name evidence="2" type="ORF">Pmani_030714</name>
</gene>
<feature type="transmembrane region" description="Helical" evidence="1">
    <location>
        <begin position="72"/>
        <end position="97"/>
    </location>
</feature>
<dbReference type="AlphaFoldDB" id="A0AAE1NX13"/>
<sequence>MDLCYCRLPTKLLRKGRYSVAKTSNLSIGARKNYKSLSRRGKPIQLANNNNFLCTNSCHTSSEEIEEIHFFWTWQAALIVGMAAAWLLAFLTLACLLRTSVGHSLIDFLCPSILASNNEEEETPEYIIILDGSPGMRRPSPEERSNMEIIAAIMKNDTWKDENMKKNTTNTTNNRNYKDNKHSVIINECVVETPKRNKEKIWNEREVYPTLRTNMKKMENTNLSGSTSKRLINISTGTPVTILRPHDIDISFPHDIIKPSSNVYVSIISESQFPKVERKLSSIKEENPNCNVE</sequence>
<dbReference type="EMBL" id="JAWZYT010003765">
    <property type="protein sequence ID" value="KAK4296821.1"/>
    <property type="molecule type" value="Genomic_DNA"/>
</dbReference>
<keyword evidence="1" id="KW-1133">Transmembrane helix</keyword>
<evidence type="ECO:0000313" key="3">
    <source>
        <dbReference type="Proteomes" id="UP001292094"/>
    </source>
</evidence>
<reference evidence="2" key="1">
    <citation type="submission" date="2023-11" db="EMBL/GenBank/DDBJ databases">
        <title>Genome assemblies of two species of porcelain crab, Petrolisthes cinctipes and Petrolisthes manimaculis (Anomura: Porcellanidae).</title>
        <authorList>
            <person name="Angst P."/>
        </authorList>
    </citation>
    <scope>NUCLEOTIDE SEQUENCE</scope>
    <source>
        <strain evidence="2">PB745_02</strain>
        <tissue evidence="2">Gill</tissue>
    </source>
</reference>
<name>A0AAE1NX13_9EUCA</name>
<proteinExistence type="predicted"/>
<comment type="caution">
    <text evidence="2">The sequence shown here is derived from an EMBL/GenBank/DDBJ whole genome shotgun (WGS) entry which is preliminary data.</text>
</comment>
<keyword evidence="3" id="KW-1185">Reference proteome</keyword>
<keyword evidence="1" id="KW-0472">Membrane</keyword>
<dbReference type="Proteomes" id="UP001292094">
    <property type="component" value="Unassembled WGS sequence"/>
</dbReference>
<evidence type="ECO:0000313" key="2">
    <source>
        <dbReference type="EMBL" id="KAK4296821.1"/>
    </source>
</evidence>
<accession>A0AAE1NX13</accession>
<protein>
    <submittedName>
        <fullName evidence="2">Uncharacterized protein</fullName>
    </submittedName>
</protein>